<feature type="transmembrane region" description="Helical" evidence="1">
    <location>
        <begin position="103"/>
        <end position="128"/>
    </location>
</feature>
<proteinExistence type="predicted"/>
<dbReference type="GeneID" id="96599383"/>
<feature type="transmembrane region" description="Helical" evidence="1">
    <location>
        <begin position="45"/>
        <end position="66"/>
    </location>
</feature>
<evidence type="ECO:0000256" key="1">
    <source>
        <dbReference type="SAM" id="Phobius"/>
    </source>
</evidence>
<dbReference type="PATRIC" id="fig|582475.4.peg.4923"/>
<keyword evidence="1" id="KW-0472">Membrane</keyword>
<dbReference type="RefSeq" id="WP_049667210.1">
    <property type="nucleotide sequence ID" value="NZ_LFXJ01000006.1"/>
</dbReference>
<feature type="transmembrane region" description="Helical" evidence="1">
    <location>
        <begin position="15"/>
        <end position="33"/>
    </location>
</feature>
<comment type="caution">
    <text evidence="2">The sequence shown here is derived from an EMBL/GenBank/DDBJ whole genome shotgun (WGS) entry which is preliminary data.</text>
</comment>
<gene>
    <name evidence="2" type="ORF">ACZ11_14210</name>
</gene>
<evidence type="ECO:0008006" key="4">
    <source>
        <dbReference type="Google" id="ProtNLM"/>
    </source>
</evidence>
<keyword evidence="1" id="KW-0812">Transmembrane</keyword>
<keyword evidence="1" id="KW-1133">Transmembrane helix</keyword>
<feature type="transmembrane region" description="Helical" evidence="1">
    <location>
        <begin position="78"/>
        <end position="97"/>
    </location>
</feature>
<dbReference type="AlphaFoldDB" id="A0A0K9F9L3"/>
<reference evidence="3" key="1">
    <citation type="submission" date="2015-07" db="EMBL/GenBank/DDBJ databases">
        <authorList>
            <consortium name="Consortium for Microbial Forensics and Genomics (microFORGE)"/>
            <person name="Knight B.M."/>
            <person name="Roberts D.P."/>
            <person name="Lin D."/>
            <person name="Hari K."/>
            <person name="Fletcher J."/>
            <person name="Melcher U."/>
            <person name="Blagden T."/>
            <person name="Winegar R.A."/>
        </authorList>
    </citation>
    <scope>NUCLEOTIDE SEQUENCE [LARGE SCALE GENOMIC DNA]</scope>
    <source>
        <strain evidence="3">DSM 23493</strain>
    </source>
</reference>
<dbReference type="EMBL" id="LFXJ01000006">
    <property type="protein sequence ID" value="KMY30786.1"/>
    <property type="molecule type" value="Genomic_DNA"/>
</dbReference>
<dbReference type="OrthoDB" id="2453134at2"/>
<accession>A0A0K9F9L3</accession>
<name>A0A0K9F9L3_9BACI</name>
<dbReference type="Proteomes" id="UP000037326">
    <property type="component" value="Unassembled WGS sequence"/>
</dbReference>
<sequence>MKKDLFLNTSRNSRIAYLFSGIVCTVIGIYINIPAITSNYFSESYILLAIGIGQIMLAYLAPHIFPNDERSEKIVGRAMYINYFVLFIMLFVLYSLISSDIWILSGVQLLIIIFSVMVVSIPATMIIYTKKY</sequence>
<protein>
    <recommendedName>
        <fullName evidence="4">Permease</fullName>
    </recommendedName>
</protein>
<evidence type="ECO:0000313" key="3">
    <source>
        <dbReference type="Proteomes" id="UP000037326"/>
    </source>
</evidence>
<evidence type="ECO:0000313" key="2">
    <source>
        <dbReference type="EMBL" id="KMY30786.1"/>
    </source>
</evidence>
<organism evidence="2 3">
    <name type="scientific">Lysinibacillus xylanilyticus</name>
    <dbReference type="NCBI Taxonomy" id="582475"/>
    <lineage>
        <taxon>Bacteria</taxon>
        <taxon>Bacillati</taxon>
        <taxon>Bacillota</taxon>
        <taxon>Bacilli</taxon>
        <taxon>Bacillales</taxon>
        <taxon>Bacillaceae</taxon>
        <taxon>Lysinibacillus</taxon>
    </lineage>
</organism>